<sequence length="181" mass="19502">MSRRASGNPVSGARERLVLARELLTLLQEQRQAGGSHGRLLALRGATIHHAYAALVSLLQQAANAAGVANPANQTSLPALERAFADAGVQAPELALLMQARTHHDDLVFWLEQQLMALYTPAGLARRLLPHQDGYDDGASLTVVTEDPCAPLQDEDLARLDATLHRVAALIRDCAAYSAEW</sequence>
<comment type="caution">
    <text evidence="1">The sequence shown here is derived from an EMBL/GenBank/DDBJ whole genome shotgun (WGS) entry which is preliminary data.</text>
</comment>
<keyword evidence="2" id="KW-1185">Reference proteome</keyword>
<evidence type="ECO:0000313" key="2">
    <source>
        <dbReference type="Proteomes" id="UP001165524"/>
    </source>
</evidence>
<evidence type="ECO:0000313" key="1">
    <source>
        <dbReference type="EMBL" id="MCK0536519.1"/>
    </source>
</evidence>
<organism evidence="1 2">
    <name type="scientific">Alcanivorax quisquiliarum</name>
    <dbReference type="NCBI Taxonomy" id="2933565"/>
    <lineage>
        <taxon>Bacteria</taxon>
        <taxon>Pseudomonadati</taxon>
        <taxon>Pseudomonadota</taxon>
        <taxon>Gammaproteobacteria</taxon>
        <taxon>Oceanospirillales</taxon>
        <taxon>Alcanivoracaceae</taxon>
        <taxon>Alcanivorax</taxon>
    </lineage>
</organism>
<dbReference type="RefSeq" id="WP_246947802.1">
    <property type="nucleotide sequence ID" value="NZ_JALKII010000001.1"/>
</dbReference>
<name>A0ABT0E494_9GAMM</name>
<gene>
    <name evidence="1" type="ORF">MU846_02230</name>
</gene>
<reference evidence="1" key="1">
    <citation type="submission" date="2022-04" db="EMBL/GenBank/DDBJ databases">
        <title>Alcanivorax sp. CY1518 draft genome sequence.</title>
        <authorList>
            <person name="Zhao G."/>
            <person name="An M."/>
        </authorList>
    </citation>
    <scope>NUCLEOTIDE SEQUENCE</scope>
    <source>
        <strain evidence="1">CY1518</strain>
    </source>
</reference>
<dbReference type="Proteomes" id="UP001165524">
    <property type="component" value="Unassembled WGS sequence"/>
</dbReference>
<dbReference type="EMBL" id="JALKII010000001">
    <property type="protein sequence ID" value="MCK0536519.1"/>
    <property type="molecule type" value="Genomic_DNA"/>
</dbReference>
<evidence type="ECO:0008006" key="3">
    <source>
        <dbReference type="Google" id="ProtNLM"/>
    </source>
</evidence>
<proteinExistence type="predicted"/>
<protein>
    <recommendedName>
        <fullName evidence="3">PasA protein</fullName>
    </recommendedName>
</protein>
<accession>A0ABT0E494</accession>